<gene>
    <name evidence="5" type="ORF">E7V67_010170</name>
</gene>
<evidence type="ECO:0000256" key="3">
    <source>
        <dbReference type="ARBA" id="ARBA00023098"/>
    </source>
</evidence>
<dbReference type="Pfam" id="PF03403">
    <property type="entry name" value="PAF-AH_p_II"/>
    <property type="match status" value="2"/>
</dbReference>
<keyword evidence="1" id="KW-0378">Hydrolase</keyword>
<feature type="transmembrane region" description="Helical" evidence="4">
    <location>
        <begin position="80"/>
        <end position="100"/>
    </location>
</feature>
<evidence type="ECO:0008006" key="7">
    <source>
        <dbReference type="Google" id="ProtNLM"/>
    </source>
</evidence>
<dbReference type="Gene3D" id="3.40.50.1820">
    <property type="entry name" value="alpha/beta hydrolase"/>
    <property type="match status" value="1"/>
</dbReference>
<keyword evidence="4" id="KW-1133">Transmembrane helix</keyword>
<keyword evidence="2" id="KW-0442">Lipid degradation</keyword>
<dbReference type="PANTHER" id="PTHR10272">
    <property type="entry name" value="PLATELET-ACTIVATING FACTOR ACETYLHYDROLASE"/>
    <property type="match status" value="1"/>
</dbReference>
<evidence type="ECO:0000313" key="6">
    <source>
        <dbReference type="Proteomes" id="UP000321323"/>
    </source>
</evidence>
<organism evidence="5 6">
    <name type="scientific">[Empedobacter] haloabium</name>
    <dbReference type="NCBI Taxonomy" id="592317"/>
    <lineage>
        <taxon>Bacteria</taxon>
        <taxon>Pseudomonadati</taxon>
        <taxon>Pseudomonadota</taxon>
        <taxon>Betaproteobacteria</taxon>
        <taxon>Burkholderiales</taxon>
        <taxon>Oxalobacteraceae</taxon>
        <taxon>Telluria group</taxon>
        <taxon>Telluria group incertae sedis</taxon>
    </lineage>
</organism>
<feature type="transmembrane region" description="Helical" evidence="4">
    <location>
        <begin position="50"/>
        <end position="68"/>
    </location>
</feature>
<evidence type="ECO:0000256" key="4">
    <source>
        <dbReference type="SAM" id="Phobius"/>
    </source>
</evidence>
<dbReference type="SUPFAM" id="SSF53474">
    <property type="entry name" value="alpha/beta-Hydrolases"/>
    <property type="match status" value="1"/>
</dbReference>
<proteinExistence type="predicted"/>
<name>A0ABZ1US68_9BURK</name>
<keyword evidence="3" id="KW-0443">Lipid metabolism</keyword>
<sequence>MGWLDSVLLGGAVLFALAAAPGRAARPAPALAMLGVLAAGCVLQVLVEGWYWQFLPAYALILLAAVRMARGSTGGRRREWALRATQLAGAGTLAASWVFLPVPELPAPRGPYAVGTQVFRWVDPTRPEPATDAPGDRRNLVVQAWYPAAHGAVGARAAYIDGLGHLPDFVAAVPRLFLAHYDRIDTHAIVRAPVPGGRHKWPVVLFSPGYGASRAFYTTLVADLASHGFVVLAVDHPYEAALTQLADGRLATPVERFVANDPERLAYMGEHLRTRSADLRAVLDRLDRPDGLGNLSGRLDLARIAAVGHSFGGAASVAVMATDARVAAAANIDGTLYGGLAERRLDRPFLLIESDHGETGHSARYLQGNRRLLANLRAAGFRYQIGHANHYSFTDVPLLLSPPARWLLARFMGGSRGPAESVQATGDILVAFLRQAGQGQPALVQAAVRRHRDIEGGRTGPAGG</sequence>
<dbReference type="Proteomes" id="UP000321323">
    <property type="component" value="Chromosome"/>
</dbReference>
<reference evidence="5 6" key="1">
    <citation type="journal article" date="2019" name="Int. J. Syst. Evol. Microbiol.">
        <title>The Draft Whole-Genome Sequence of the Antibiotic Producer Empedobacter haloabium ATCC 31962 Provides Indications for Its Taxonomic Reclassification.</title>
        <authorList>
            <person name="Miess H."/>
            <person name="Arlt P."/>
            <person name="Apel A.K."/>
            <person name="Weber T."/>
            <person name="Nieselt K."/>
            <person name="Hanssen F."/>
            <person name="Czemmel S."/>
            <person name="Nahnsen S."/>
            <person name="Gross H."/>
        </authorList>
    </citation>
    <scope>NUCLEOTIDE SEQUENCE [LARGE SCALE GENOMIC DNA]</scope>
    <source>
        <strain evidence="5 6">ATCC 31962</strain>
    </source>
</reference>
<keyword evidence="4" id="KW-0812">Transmembrane</keyword>
<evidence type="ECO:0000256" key="1">
    <source>
        <dbReference type="ARBA" id="ARBA00022801"/>
    </source>
</evidence>
<protein>
    <recommendedName>
        <fullName evidence="7">Platelet-activating factor acetylhydrolase</fullName>
    </recommendedName>
</protein>
<accession>A0ABZ1US68</accession>
<keyword evidence="4" id="KW-0472">Membrane</keyword>
<dbReference type="PANTHER" id="PTHR10272:SF0">
    <property type="entry name" value="PLATELET-ACTIVATING FACTOR ACETYLHYDROLASE"/>
    <property type="match status" value="1"/>
</dbReference>
<evidence type="ECO:0000256" key="2">
    <source>
        <dbReference type="ARBA" id="ARBA00022963"/>
    </source>
</evidence>
<evidence type="ECO:0000313" key="5">
    <source>
        <dbReference type="EMBL" id="WUR15442.1"/>
    </source>
</evidence>
<dbReference type="EMBL" id="CP136508">
    <property type="protein sequence ID" value="WUR15442.1"/>
    <property type="molecule type" value="Genomic_DNA"/>
</dbReference>
<dbReference type="InterPro" id="IPR029058">
    <property type="entry name" value="AB_hydrolase_fold"/>
</dbReference>
<keyword evidence="6" id="KW-1185">Reference proteome</keyword>